<comment type="caution">
    <text evidence="1">The sequence shown here is derived from an EMBL/GenBank/DDBJ whole genome shotgun (WGS) entry which is preliminary data.</text>
</comment>
<proteinExistence type="predicted"/>
<evidence type="ECO:0000313" key="2">
    <source>
        <dbReference type="Proteomes" id="UP000821866"/>
    </source>
</evidence>
<dbReference type="AlphaFoldDB" id="A0A9J6DA70"/>
<name>A0A9J6DA70_RHIMP</name>
<dbReference type="Proteomes" id="UP000821866">
    <property type="component" value="Chromosome 8"/>
</dbReference>
<reference evidence="1" key="1">
    <citation type="journal article" date="2020" name="Cell">
        <title>Large-Scale Comparative Analyses of Tick Genomes Elucidate Their Genetic Diversity and Vector Capacities.</title>
        <authorList>
            <consortium name="Tick Genome and Microbiome Consortium (TIGMIC)"/>
            <person name="Jia N."/>
            <person name="Wang J."/>
            <person name="Shi W."/>
            <person name="Du L."/>
            <person name="Sun Y."/>
            <person name="Zhan W."/>
            <person name="Jiang J.F."/>
            <person name="Wang Q."/>
            <person name="Zhang B."/>
            <person name="Ji P."/>
            <person name="Bell-Sakyi L."/>
            <person name="Cui X.M."/>
            <person name="Yuan T.T."/>
            <person name="Jiang B.G."/>
            <person name="Yang W.F."/>
            <person name="Lam T.T."/>
            <person name="Chang Q.C."/>
            <person name="Ding S.J."/>
            <person name="Wang X.J."/>
            <person name="Zhu J.G."/>
            <person name="Ruan X.D."/>
            <person name="Zhao L."/>
            <person name="Wei J.T."/>
            <person name="Ye R.Z."/>
            <person name="Que T.C."/>
            <person name="Du C.H."/>
            <person name="Zhou Y.H."/>
            <person name="Cheng J.X."/>
            <person name="Dai P.F."/>
            <person name="Guo W.B."/>
            <person name="Han X.H."/>
            <person name="Huang E.J."/>
            <person name="Li L.F."/>
            <person name="Wei W."/>
            <person name="Gao Y.C."/>
            <person name="Liu J.Z."/>
            <person name="Shao H.Z."/>
            <person name="Wang X."/>
            <person name="Wang C.C."/>
            <person name="Yang T.C."/>
            <person name="Huo Q.B."/>
            <person name="Li W."/>
            <person name="Chen H.Y."/>
            <person name="Chen S.E."/>
            <person name="Zhou L.G."/>
            <person name="Ni X.B."/>
            <person name="Tian J.H."/>
            <person name="Sheng Y."/>
            <person name="Liu T."/>
            <person name="Pan Y.S."/>
            <person name="Xia L.Y."/>
            <person name="Li J."/>
            <person name="Zhao F."/>
            <person name="Cao W.C."/>
        </authorList>
    </citation>
    <scope>NUCLEOTIDE SEQUENCE</scope>
    <source>
        <strain evidence="1">Rmic-2018</strain>
    </source>
</reference>
<evidence type="ECO:0000313" key="1">
    <source>
        <dbReference type="EMBL" id="KAH8018959.1"/>
    </source>
</evidence>
<sequence length="227" mass="25525">MSKLYGPSMGQVNGFGVVESAMAGLIVRGRRRARKFRFACSLCLLALRSVNCQEKGYRSKESKRVREKSAGCQERLRRRDLKATGRPAAELRYTSRHPGHRTQLYAQGPQLLTTGFTTERQGSQEKLASRHAPIRYASLDFGKRVYRCYDSRLQKKHRDKDALGVASERVKPVPALAWRRSTAQPLPLPALPVLARRYTVNKSAPRDASKALRLNLAAYLKGRGSDL</sequence>
<accession>A0A9J6DA70</accession>
<dbReference type="EMBL" id="JABSTU010000010">
    <property type="protein sequence ID" value="KAH8018959.1"/>
    <property type="molecule type" value="Genomic_DNA"/>
</dbReference>
<protein>
    <submittedName>
        <fullName evidence="1">Uncharacterized protein</fullName>
    </submittedName>
</protein>
<keyword evidence="2" id="KW-1185">Reference proteome</keyword>
<organism evidence="1 2">
    <name type="scientific">Rhipicephalus microplus</name>
    <name type="common">Cattle tick</name>
    <name type="synonym">Boophilus microplus</name>
    <dbReference type="NCBI Taxonomy" id="6941"/>
    <lineage>
        <taxon>Eukaryota</taxon>
        <taxon>Metazoa</taxon>
        <taxon>Ecdysozoa</taxon>
        <taxon>Arthropoda</taxon>
        <taxon>Chelicerata</taxon>
        <taxon>Arachnida</taxon>
        <taxon>Acari</taxon>
        <taxon>Parasitiformes</taxon>
        <taxon>Ixodida</taxon>
        <taxon>Ixodoidea</taxon>
        <taxon>Ixodidae</taxon>
        <taxon>Rhipicephalinae</taxon>
        <taxon>Rhipicephalus</taxon>
        <taxon>Boophilus</taxon>
    </lineage>
</organism>
<gene>
    <name evidence="1" type="ORF">HPB51_014025</name>
</gene>
<reference evidence="1" key="2">
    <citation type="submission" date="2021-09" db="EMBL/GenBank/DDBJ databases">
        <authorList>
            <person name="Jia N."/>
            <person name="Wang J."/>
            <person name="Shi W."/>
            <person name="Du L."/>
            <person name="Sun Y."/>
            <person name="Zhan W."/>
            <person name="Jiang J."/>
            <person name="Wang Q."/>
            <person name="Zhang B."/>
            <person name="Ji P."/>
            <person name="Sakyi L.B."/>
            <person name="Cui X."/>
            <person name="Yuan T."/>
            <person name="Jiang B."/>
            <person name="Yang W."/>
            <person name="Lam T.T.-Y."/>
            <person name="Chang Q."/>
            <person name="Ding S."/>
            <person name="Wang X."/>
            <person name="Zhu J."/>
            <person name="Ruan X."/>
            <person name="Zhao L."/>
            <person name="Wei J."/>
            <person name="Que T."/>
            <person name="Du C."/>
            <person name="Cheng J."/>
            <person name="Dai P."/>
            <person name="Han X."/>
            <person name="Huang E."/>
            <person name="Gao Y."/>
            <person name="Liu J."/>
            <person name="Shao H."/>
            <person name="Ye R."/>
            <person name="Li L."/>
            <person name="Wei W."/>
            <person name="Wang X."/>
            <person name="Wang C."/>
            <person name="Huo Q."/>
            <person name="Li W."/>
            <person name="Guo W."/>
            <person name="Chen H."/>
            <person name="Chen S."/>
            <person name="Zhou L."/>
            <person name="Zhou L."/>
            <person name="Ni X."/>
            <person name="Tian J."/>
            <person name="Zhou Y."/>
            <person name="Sheng Y."/>
            <person name="Liu T."/>
            <person name="Pan Y."/>
            <person name="Xia L."/>
            <person name="Li J."/>
            <person name="Zhao F."/>
            <person name="Cao W."/>
        </authorList>
    </citation>
    <scope>NUCLEOTIDE SEQUENCE</scope>
    <source>
        <strain evidence="1">Rmic-2018</strain>
        <tissue evidence="1">Larvae</tissue>
    </source>
</reference>